<dbReference type="EC" id="1.2.1.70" evidence="3 8"/>
<dbReference type="NCBIfam" id="TIGR01035">
    <property type="entry name" value="hemA"/>
    <property type="match status" value="1"/>
</dbReference>
<evidence type="ECO:0000256" key="5">
    <source>
        <dbReference type="ARBA" id="ARBA00023002"/>
    </source>
</evidence>
<feature type="active site" description="Nucleophile" evidence="8">
    <location>
        <position position="51"/>
    </location>
</feature>
<comment type="subunit">
    <text evidence="8">Homodimer.</text>
</comment>
<evidence type="ECO:0000256" key="1">
    <source>
        <dbReference type="ARBA" id="ARBA00005059"/>
    </source>
</evidence>
<name>A0ABV5J799_9BACT</name>
<keyword evidence="5 8" id="KW-0560">Oxidoreductase</keyword>
<dbReference type="GO" id="GO:0008883">
    <property type="term" value="F:glutamyl-tRNA reductase activity"/>
    <property type="evidence" value="ECO:0007669"/>
    <property type="project" value="UniProtKB-EC"/>
</dbReference>
<comment type="pathway">
    <text evidence="1 8 9">Porphyrin-containing compound metabolism; protoporphyrin-IX biosynthesis; 5-aminolevulinate from L-glutamyl-tRNA(Glu): step 1/2.</text>
</comment>
<dbReference type="Gene3D" id="3.30.460.30">
    <property type="entry name" value="Glutamyl-tRNA reductase, N-terminal domain"/>
    <property type="match status" value="1"/>
</dbReference>
<dbReference type="PIRSF" id="PIRSF000445">
    <property type="entry name" value="4pyrrol_synth_GluRdtase"/>
    <property type="match status" value="1"/>
</dbReference>
<evidence type="ECO:0000313" key="13">
    <source>
        <dbReference type="EMBL" id="MFB9212694.1"/>
    </source>
</evidence>
<dbReference type="Proteomes" id="UP001589654">
    <property type="component" value="Unassembled WGS sequence"/>
</dbReference>
<dbReference type="InterPro" id="IPR000343">
    <property type="entry name" value="4pyrrol_synth_GluRdtase"/>
</dbReference>
<feature type="binding site" evidence="8">
    <location>
        <position position="120"/>
    </location>
    <ligand>
        <name>substrate</name>
    </ligand>
</feature>
<dbReference type="InterPro" id="IPR015896">
    <property type="entry name" value="4pyrrol_synth_GluRdtase_dimer"/>
</dbReference>
<comment type="miscellaneous">
    <text evidence="8">During catalysis, the active site Cys acts as a nucleophile attacking the alpha-carbonyl group of tRNA-bound glutamate with the formation of a thioester intermediate between enzyme and glutamate, and the concomitant release of tRNA(Glu). The thioester intermediate is finally reduced by direct hydride transfer from NADPH, to form the product GSA.</text>
</comment>
<comment type="caution">
    <text evidence="13">The sequence shown here is derived from an EMBL/GenBank/DDBJ whole genome shotgun (WGS) entry which is preliminary data.</text>
</comment>
<dbReference type="PANTHER" id="PTHR43013:SF1">
    <property type="entry name" value="GLUTAMYL-TRNA REDUCTASE"/>
    <property type="match status" value="1"/>
</dbReference>
<dbReference type="InterPro" id="IPR015895">
    <property type="entry name" value="4pyrrol_synth_GluRdtase_N"/>
</dbReference>
<feature type="binding site" evidence="8">
    <location>
        <begin position="114"/>
        <end position="116"/>
    </location>
    <ligand>
        <name>substrate</name>
    </ligand>
</feature>
<evidence type="ECO:0000256" key="7">
    <source>
        <dbReference type="ARBA" id="ARBA00047464"/>
    </source>
</evidence>
<dbReference type="Gene3D" id="3.40.50.720">
    <property type="entry name" value="NAD(P)-binding Rossmann-like Domain"/>
    <property type="match status" value="1"/>
</dbReference>
<feature type="binding site" evidence="8">
    <location>
        <position position="109"/>
    </location>
    <ligand>
        <name>substrate</name>
    </ligand>
</feature>
<dbReference type="Pfam" id="PF00745">
    <property type="entry name" value="GlutR_dimer"/>
    <property type="match status" value="1"/>
</dbReference>
<evidence type="ECO:0000259" key="12">
    <source>
        <dbReference type="Pfam" id="PF05201"/>
    </source>
</evidence>
<dbReference type="SUPFAM" id="SSF69742">
    <property type="entry name" value="Glutamyl tRNA-reductase catalytic, N-terminal domain"/>
    <property type="match status" value="1"/>
</dbReference>
<accession>A0ABV5J799</accession>
<feature type="domain" description="Quinate/shikimate 5-dehydrogenase/glutamyl-tRNA reductase" evidence="11">
    <location>
        <begin position="180"/>
        <end position="299"/>
    </location>
</feature>
<feature type="site" description="Important for activity" evidence="8">
    <location>
        <position position="99"/>
    </location>
</feature>
<protein>
    <recommendedName>
        <fullName evidence="3 8">Glutamyl-tRNA reductase</fullName>
        <shortName evidence="8">GluTR</shortName>
        <ecNumber evidence="3 8">1.2.1.70</ecNumber>
    </recommendedName>
</protein>
<evidence type="ECO:0000256" key="3">
    <source>
        <dbReference type="ARBA" id="ARBA00012970"/>
    </source>
</evidence>
<evidence type="ECO:0000313" key="14">
    <source>
        <dbReference type="Proteomes" id="UP001589654"/>
    </source>
</evidence>
<comment type="similarity">
    <text evidence="2 8 9">Belongs to the glutamyl-tRNA reductase family.</text>
</comment>
<dbReference type="Pfam" id="PF01488">
    <property type="entry name" value="Shikimate_DH"/>
    <property type="match status" value="1"/>
</dbReference>
<dbReference type="Pfam" id="PF05201">
    <property type="entry name" value="GlutR_N"/>
    <property type="match status" value="1"/>
</dbReference>
<comment type="catalytic activity">
    <reaction evidence="7 8 9">
        <text>(S)-4-amino-5-oxopentanoate + tRNA(Glu) + NADP(+) = L-glutamyl-tRNA(Glu) + NADPH + H(+)</text>
        <dbReference type="Rhea" id="RHEA:12344"/>
        <dbReference type="Rhea" id="RHEA-COMP:9663"/>
        <dbReference type="Rhea" id="RHEA-COMP:9680"/>
        <dbReference type="ChEBI" id="CHEBI:15378"/>
        <dbReference type="ChEBI" id="CHEBI:57501"/>
        <dbReference type="ChEBI" id="CHEBI:57783"/>
        <dbReference type="ChEBI" id="CHEBI:58349"/>
        <dbReference type="ChEBI" id="CHEBI:78442"/>
        <dbReference type="ChEBI" id="CHEBI:78520"/>
        <dbReference type="EC" id="1.2.1.70"/>
    </reaction>
</comment>
<evidence type="ECO:0000259" key="10">
    <source>
        <dbReference type="Pfam" id="PF00745"/>
    </source>
</evidence>
<dbReference type="InterPro" id="IPR036453">
    <property type="entry name" value="GluRdtase_dimer_dom_sf"/>
</dbReference>
<dbReference type="EMBL" id="JBHMEW010000063">
    <property type="protein sequence ID" value="MFB9212694.1"/>
    <property type="molecule type" value="Genomic_DNA"/>
</dbReference>
<sequence length="426" mass="49111">MNELKIVKITHKEADIKARGLFTLPHEERSAFYLQLRDYFNVQEALIISTCNRTEIYYVHPEKLDQKIIKLLCALKGLQAAEYQHFFSAISDGQQTLKHLYRVAIGLESQVLGDIQIFGQVKQAYQESNDLGMCQTLMHRALHTLFFTHKQVCQETEFKNGAVSVSYSAVKLIKKKKLGGENPNILVVGAGKMGADVCKNLNMLGFRQISLTNRTLQKALDLKAELSMEVIPFHEFIGILDQFDIVISTIESPKPIFTSPILDKVSKKKPLACLDLSAPQSFENGFLNRFSGQYFNLDQIGQYSEDTLQQRQKEIPKVEKLILQSIADLSQWVEEYHFTRQIKQFKSTLDQLRKRAMAAHLKKLDPDYHEHMEEFSKSLIDLIVKLPAVQLRQVCERDRAHELSETLNHLFNLEHHQFTNHKQKRL</sequence>
<keyword evidence="14" id="KW-1185">Reference proteome</keyword>
<gene>
    <name evidence="8 13" type="primary">hemA</name>
    <name evidence="13" type="ORF">ACFFUR_12840</name>
</gene>
<comment type="domain">
    <text evidence="8">Possesses an unusual extended V-shaped dimeric structure with each monomer consisting of three distinct domains arranged along a curved 'spinal' alpha-helix. The N-terminal catalytic domain specifically recognizes the glutamate moiety of the substrate. The second domain is the NADPH-binding domain, and the third C-terminal domain is responsible for dimerization.</text>
</comment>
<dbReference type="SUPFAM" id="SSF51735">
    <property type="entry name" value="NAD(P)-binding Rossmann-fold domains"/>
    <property type="match status" value="1"/>
</dbReference>
<feature type="domain" description="Tetrapyrrole biosynthesis glutamyl-tRNA reductase dimerisation" evidence="10">
    <location>
        <begin position="317"/>
        <end position="413"/>
    </location>
</feature>
<dbReference type="InterPro" id="IPR036291">
    <property type="entry name" value="NAD(P)-bd_dom_sf"/>
</dbReference>
<dbReference type="HAMAP" id="MF_00087">
    <property type="entry name" value="Glu_tRNA_reductase"/>
    <property type="match status" value="1"/>
</dbReference>
<dbReference type="RefSeq" id="WP_290247533.1">
    <property type="nucleotide sequence ID" value="NZ_JAUFQT010000001.1"/>
</dbReference>
<keyword evidence="4 8" id="KW-0521">NADP</keyword>
<evidence type="ECO:0000256" key="6">
    <source>
        <dbReference type="ARBA" id="ARBA00023244"/>
    </source>
</evidence>
<dbReference type="PANTHER" id="PTHR43013">
    <property type="entry name" value="GLUTAMYL-TRNA REDUCTASE"/>
    <property type="match status" value="1"/>
</dbReference>
<feature type="binding site" evidence="8">
    <location>
        <begin position="189"/>
        <end position="194"/>
    </location>
    <ligand>
        <name>NADP(+)</name>
        <dbReference type="ChEBI" id="CHEBI:58349"/>
    </ligand>
</feature>
<dbReference type="InterPro" id="IPR036343">
    <property type="entry name" value="GluRdtase_N_sf"/>
</dbReference>
<feature type="binding site" evidence="8">
    <location>
        <begin position="50"/>
        <end position="53"/>
    </location>
    <ligand>
        <name>substrate</name>
    </ligand>
</feature>
<evidence type="ECO:0000256" key="9">
    <source>
        <dbReference type="RuleBase" id="RU000584"/>
    </source>
</evidence>
<dbReference type="InterPro" id="IPR006151">
    <property type="entry name" value="Shikm_DH/Glu-tRNA_Rdtase"/>
</dbReference>
<evidence type="ECO:0000256" key="2">
    <source>
        <dbReference type="ARBA" id="ARBA00005916"/>
    </source>
</evidence>
<evidence type="ECO:0000259" key="11">
    <source>
        <dbReference type="Pfam" id="PF01488"/>
    </source>
</evidence>
<keyword evidence="6 8" id="KW-0627">Porphyrin biosynthesis</keyword>
<reference evidence="13 14" key="1">
    <citation type="submission" date="2024-09" db="EMBL/GenBank/DDBJ databases">
        <authorList>
            <person name="Sun Q."/>
            <person name="Mori K."/>
        </authorList>
    </citation>
    <scope>NUCLEOTIDE SEQUENCE [LARGE SCALE GENOMIC DNA]</scope>
    <source>
        <strain evidence="13 14">CECT 7682</strain>
    </source>
</reference>
<comment type="function">
    <text evidence="8">Catalyzes the NADPH-dependent reduction of glutamyl-tRNA(Glu) to glutamate 1-semialdehyde (GSA).</text>
</comment>
<dbReference type="SUPFAM" id="SSF69075">
    <property type="entry name" value="Glutamyl tRNA-reductase dimerization domain"/>
    <property type="match status" value="1"/>
</dbReference>
<organism evidence="13 14">
    <name type="scientific">Echinicola jeungdonensis</name>
    <dbReference type="NCBI Taxonomy" id="709343"/>
    <lineage>
        <taxon>Bacteria</taxon>
        <taxon>Pseudomonadati</taxon>
        <taxon>Bacteroidota</taxon>
        <taxon>Cytophagia</taxon>
        <taxon>Cytophagales</taxon>
        <taxon>Cyclobacteriaceae</taxon>
        <taxon>Echinicola</taxon>
    </lineage>
</organism>
<proteinExistence type="inferred from homology"/>
<evidence type="ECO:0000256" key="8">
    <source>
        <dbReference type="HAMAP-Rule" id="MF_00087"/>
    </source>
</evidence>
<feature type="domain" description="Glutamyl-tRNA reductase N-terminal" evidence="12">
    <location>
        <begin position="7"/>
        <end position="156"/>
    </location>
</feature>
<evidence type="ECO:0000256" key="4">
    <source>
        <dbReference type="ARBA" id="ARBA00022857"/>
    </source>
</evidence>